<name>A0A0L0NXP1_CANAR</name>
<dbReference type="VEuPathDB" id="FungiDB:CJI97_004353"/>
<comment type="caution">
    <text evidence="2">The sequence shown here is derived from an EMBL/GenBank/DDBJ whole genome shotgun (WGS) entry which is preliminary data.</text>
</comment>
<dbReference type="VEuPathDB" id="FungiDB:CJJ07_002085"/>
<dbReference type="VEuPathDB" id="FungiDB:QG37_04679"/>
<evidence type="ECO:0000313" key="2">
    <source>
        <dbReference type="EMBL" id="KND98769.1"/>
    </source>
</evidence>
<feature type="region of interest" description="Disordered" evidence="1">
    <location>
        <begin position="643"/>
        <end position="662"/>
    </location>
</feature>
<gene>
    <name evidence="2" type="ORF">QG37_04679</name>
</gene>
<proteinExistence type="predicted"/>
<protein>
    <submittedName>
        <fullName evidence="2">Uncharacterized protein</fullName>
    </submittedName>
</protein>
<sequence length="662" mass="75394">MGQKKHSTYVIAAVDEKTLASLNELESARAKFVSHSIAINNLNSRGYVSCELKEWCKEEPVIEQRTWVLKSLSQRVFLSQENLLLYVICSKHYGSYRESETNADWNAISVRRFGGCFLKVQKQYSKRAPVNNPMTDILYGDNQSAEQSDCVLESKQGLHKLRLQVSFNKPKDFQQENTRIVKPKMEVSEFTKLELTANCGPSTCSTSMGLELSGIVVCLLEVSASKTTTTSTAKYVLRQKTLLNTKLKQKLNWNGSVDGAVASLQFLLQDCVLPDLEASQFASHYWRTYGIKITIKLSSKKTSLELPVFMEVAVGYEDRYHIELTRFQMNPPDRDFVLFKKLFEPRLTQLYHRTLLMTPDFGHRGLHTDTFSIDGTTVAVTNGKVVRQIASDIMKDKAFDDKLILLGYMGVRVQPKVTDDENYIICKVCKGSDIVTRYPVDPDEMYGGLFLVINRCLVHYNFPFAMRTEKRVFENTPLLELIFIDSVFKSGTTILDERHVIMVDSYLIASVGLLLCFNNPQYRHRKHVVLTCYSVNVVLQEYFTSNDKEKGVDYSDRMWGLFKNPFMSVTTRVPLDKTMHGMPACTIPPEWYNCAVHSCGPTFFSETLNRQFRILVEFELSLDCEPSATFFHYIPVDIAAHPDDDATSLPPPPPPYEVTEGT</sequence>
<accession>A0A0L0NXP1</accession>
<reference evidence="3" key="1">
    <citation type="journal article" date="2015" name="BMC Genomics">
        <title>Draft genome of a commonly misdiagnosed multidrug resistant pathogen Candida auris.</title>
        <authorList>
            <person name="Chatterjee S."/>
            <person name="Alampalli S.V."/>
            <person name="Nageshan R.K."/>
            <person name="Chettiar S.T."/>
            <person name="Joshi S."/>
            <person name="Tatu U.S."/>
        </authorList>
    </citation>
    <scope>NUCLEOTIDE SEQUENCE [LARGE SCALE GENOMIC DNA]</scope>
    <source>
        <strain evidence="3">6684</strain>
    </source>
</reference>
<organism evidence="2 3">
    <name type="scientific">Candidozyma auris</name>
    <name type="common">Yeast</name>
    <name type="synonym">Candida auris</name>
    <dbReference type="NCBI Taxonomy" id="498019"/>
    <lineage>
        <taxon>Eukaryota</taxon>
        <taxon>Fungi</taxon>
        <taxon>Dikarya</taxon>
        <taxon>Ascomycota</taxon>
        <taxon>Saccharomycotina</taxon>
        <taxon>Pichiomycetes</taxon>
        <taxon>Metschnikowiaceae</taxon>
        <taxon>Candidozyma</taxon>
    </lineage>
</organism>
<dbReference type="AlphaFoldDB" id="A0A0L0NXP1"/>
<dbReference type="EMBL" id="LGST01000031">
    <property type="protein sequence ID" value="KND98769.1"/>
    <property type="molecule type" value="Genomic_DNA"/>
</dbReference>
<evidence type="ECO:0000256" key="1">
    <source>
        <dbReference type="SAM" id="MobiDB-lite"/>
    </source>
</evidence>
<evidence type="ECO:0000313" key="3">
    <source>
        <dbReference type="Proteomes" id="UP000037122"/>
    </source>
</evidence>
<dbReference type="VEuPathDB" id="FungiDB:CJI96_0005313"/>
<dbReference type="VEuPathDB" id="FungiDB:B9J08_004291"/>
<dbReference type="VEuPathDB" id="FungiDB:CJJ09_005128"/>
<dbReference type="Proteomes" id="UP000037122">
    <property type="component" value="Unassembled WGS sequence"/>
</dbReference>